<comment type="caution">
    <text evidence="2">The sequence shown here is derived from an EMBL/GenBank/DDBJ whole genome shotgun (WGS) entry which is preliminary data.</text>
</comment>
<proteinExistence type="predicted"/>
<reference evidence="2" key="1">
    <citation type="submission" date="2020-09" db="EMBL/GenBank/DDBJ databases">
        <title>Genome-Enabled Discovery of Anthraquinone Biosynthesis in Senna tora.</title>
        <authorList>
            <person name="Kang S.-H."/>
            <person name="Pandey R.P."/>
            <person name="Lee C.-M."/>
            <person name="Sim J.-S."/>
            <person name="Jeong J.-T."/>
            <person name="Choi B.-S."/>
            <person name="Jung M."/>
            <person name="Ginzburg D."/>
            <person name="Zhao K."/>
            <person name="Won S.Y."/>
            <person name="Oh T.-J."/>
            <person name="Yu Y."/>
            <person name="Kim N.-H."/>
            <person name="Lee O.R."/>
            <person name="Lee T.-H."/>
            <person name="Bashyal P."/>
            <person name="Kim T.-S."/>
            <person name="Lee W.-H."/>
            <person name="Kawkins C."/>
            <person name="Kim C.-K."/>
            <person name="Kim J.S."/>
            <person name="Ahn B.O."/>
            <person name="Rhee S.Y."/>
            <person name="Sohng J.K."/>
        </authorList>
    </citation>
    <scope>NUCLEOTIDE SEQUENCE</scope>
    <source>
        <tissue evidence="2">Leaf</tissue>
    </source>
</reference>
<evidence type="ECO:0000313" key="2">
    <source>
        <dbReference type="EMBL" id="KAF7841847.1"/>
    </source>
</evidence>
<feature type="compositionally biased region" description="Basic residues" evidence="1">
    <location>
        <begin position="30"/>
        <end position="48"/>
    </location>
</feature>
<feature type="region of interest" description="Disordered" evidence="1">
    <location>
        <begin position="30"/>
        <end position="64"/>
    </location>
</feature>
<gene>
    <name evidence="2" type="ORF">G2W53_004145</name>
</gene>
<evidence type="ECO:0000256" key="1">
    <source>
        <dbReference type="SAM" id="MobiDB-lite"/>
    </source>
</evidence>
<name>A0A835CJW9_9FABA</name>
<sequence length="64" mass="7719">MRTKNLRKQEARSKNRRIEENVIVSQFSPSRRRRCRSLTRHRRSRLSHSHGGVRSLSFEQKQDS</sequence>
<evidence type="ECO:0000313" key="3">
    <source>
        <dbReference type="Proteomes" id="UP000634136"/>
    </source>
</evidence>
<dbReference type="Proteomes" id="UP000634136">
    <property type="component" value="Unassembled WGS sequence"/>
</dbReference>
<dbReference type="EMBL" id="JAAIUW010000002">
    <property type="protein sequence ID" value="KAF7841847.1"/>
    <property type="molecule type" value="Genomic_DNA"/>
</dbReference>
<keyword evidence="3" id="KW-1185">Reference proteome</keyword>
<dbReference type="AlphaFoldDB" id="A0A835CJW9"/>
<accession>A0A835CJW9</accession>
<protein>
    <submittedName>
        <fullName evidence="2">Uncharacterized protein</fullName>
    </submittedName>
</protein>
<organism evidence="2 3">
    <name type="scientific">Senna tora</name>
    <dbReference type="NCBI Taxonomy" id="362788"/>
    <lineage>
        <taxon>Eukaryota</taxon>
        <taxon>Viridiplantae</taxon>
        <taxon>Streptophyta</taxon>
        <taxon>Embryophyta</taxon>
        <taxon>Tracheophyta</taxon>
        <taxon>Spermatophyta</taxon>
        <taxon>Magnoliopsida</taxon>
        <taxon>eudicotyledons</taxon>
        <taxon>Gunneridae</taxon>
        <taxon>Pentapetalae</taxon>
        <taxon>rosids</taxon>
        <taxon>fabids</taxon>
        <taxon>Fabales</taxon>
        <taxon>Fabaceae</taxon>
        <taxon>Caesalpinioideae</taxon>
        <taxon>Cassia clade</taxon>
        <taxon>Senna</taxon>
    </lineage>
</organism>